<comment type="caution">
    <text evidence="2">The sequence shown here is derived from an EMBL/GenBank/DDBJ whole genome shotgun (WGS) entry which is preliminary data.</text>
</comment>
<feature type="transmembrane region" description="Helical" evidence="1">
    <location>
        <begin position="6"/>
        <end position="28"/>
    </location>
</feature>
<gene>
    <name evidence="2" type="ORF">Tsubulata_050500</name>
</gene>
<sequence>MNDGGWRLMILVGGYLSCFLLLEILTFIKWKLVCKRAVVCTWSLIVLKKQQQQQQQKMET</sequence>
<reference evidence="2" key="2">
    <citation type="journal article" date="2023" name="Plants (Basel)">
        <title>Annotation of the Turnera subulata (Passifloraceae) Draft Genome Reveals the S-Locus Evolved after the Divergence of Turneroideae from Passifloroideae in a Stepwise Manner.</title>
        <authorList>
            <person name="Henning P.M."/>
            <person name="Roalson E.H."/>
            <person name="Mir W."/>
            <person name="McCubbin A.G."/>
            <person name="Shore J.S."/>
        </authorList>
    </citation>
    <scope>NUCLEOTIDE SEQUENCE</scope>
    <source>
        <strain evidence="2">F60SS</strain>
    </source>
</reference>
<evidence type="ECO:0000256" key="1">
    <source>
        <dbReference type="SAM" id="Phobius"/>
    </source>
</evidence>
<name>A0A9Q0GEM9_9ROSI</name>
<dbReference type="EMBL" id="JAKUCV010001158">
    <property type="protein sequence ID" value="KAJ4847432.1"/>
    <property type="molecule type" value="Genomic_DNA"/>
</dbReference>
<dbReference type="Proteomes" id="UP001141552">
    <property type="component" value="Unassembled WGS sequence"/>
</dbReference>
<protein>
    <submittedName>
        <fullName evidence="2">Uncharacterized protein</fullName>
    </submittedName>
</protein>
<accession>A0A9Q0GEM9</accession>
<proteinExistence type="predicted"/>
<reference evidence="2" key="1">
    <citation type="submission" date="2022-02" db="EMBL/GenBank/DDBJ databases">
        <authorList>
            <person name="Henning P.M."/>
            <person name="McCubbin A.G."/>
            <person name="Shore J.S."/>
        </authorList>
    </citation>
    <scope>NUCLEOTIDE SEQUENCE</scope>
    <source>
        <strain evidence="2">F60SS</strain>
        <tissue evidence="2">Leaves</tissue>
    </source>
</reference>
<keyword evidence="1" id="KW-1133">Transmembrane helix</keyword>
<evidence type="ECO:0000313" key="2">
    <source>
        <dbReference type="EMBL" id="KAJ4847432.1"/>
    </source>
</evidence>
<keyword evidence="1" id="KW-0812">Transmembrane</keyword>
<evidence type="ECO:0000313" key="3">
    <source>
        <dbReference type="Proteomes" id="UP001141552"/>
    </source>
</evidence>
<dbReference type="AlphaFoldDB" id="A0A9Q0GEM9"/>
<organism evidence="2 3">
    <name type="scientific">Turnera subulata</name>
    <dbReference type="NCBI Taxonomy" id="218843"/>
    <lineage>
        <taxon>Eukaryota</taxon>
        <taxon>Viridiplantae</taxon>
        <taxon>Streptophyta</taxon>
        <taxon>Embryophyta</taxon>
        <taxon>Tracheophyta</taxon>
        <taxon>Spermatophyta</taxon>
        <taxon>Magnoliopsida</taxon>
        <taxon>eudicotyledons</taxon>
        <taxon>Gunneridae</taxon>
        <taxon>Pentapetalae</taxon>
        <taxon>rosids</taxon>
        <taxon>fabids</taxon>
        <taxon>Malpighiales</taxon>
        <taxon>Passifloraceae</taxon>
        <taxon>Turnera</taxon>
    </lineage>
</organism>
<keyword evidence="1" id="KW-0472">Membrane</keyword>
<keyword evidence="3" id="KW-1185">Reference proteome</keyword>